<evidence type="ECO:0000313" key="4">
    <source>
        <dbReference type="Proteomes" id="UP000286561"/>
    </source>
</evidence>
<dbReference type="InterPro" id="IPR036457">
    <property type="entry name" value="PPM-type-like_dom_sf"/>
</dbReference>
<evidence type="ECO:0000313" key="1">
    <source>
        <dbReference type="EMBL" id="RGZ83163.1"/>
    </source>
</evidence>
<dbReference type="EMBL" id="QSEP01000032">
    <property type="protein sequence ID" value="RGZ83163.1"/>
    <property type="molecule type" value="Genomic_DNA"/>
</dbReference>
<dbReference type="EMBL" id="QRNJ01000020">
    <property type="protein sequence ID" value="RHK39793.1"/>
    <property type="molecule type" value="Genomic_DNA"/>
</dbReference>
<dbReference type="Gene3D" id="3.60.40.10">
    <property type="entry name" value="PPM-type phosphatase domain"/>
    <property type="match status" value="1"/>
</dbReference>
<dbReference type="Proteomes" id="UP000286561">
    <property type="component" value="Unassembled WGS sequence"/>
</dbReference>
<evidence type="ECO:0000313" key="3">
    <source>
        <dbReference type="Proteomes" id="UP000283497"/>
    </source>
</evidence>
<dbReference type="RefSeq" id="WP_118314385.1">
    <property type="nucleotide sequence ID" value="NZ_QRNJ01000020.1"/>
</dbReference>
<comment type="caution">
    <text evidence="1">The sequence shown here is derived from an EMBL/GenBank/DDBJ whole genome shotgun (WGS) entry which is preliminary data.</text>
</comment>
<dbReference type="Proteomes" id="UP000283497">
    <property type="component" value="Unassembled WGS sequence"/>
</dbReference>
<evidence type="ECO:0000313" key="2">
    <source>
        <dbReference type="EMBL" id="RHK39793.1"/>
    </source>
</evidence>
<dbReference type="AlphaFoldDB" id="A0A413PY93"/>
<name>A0A413PY93_9FIRM</name>
<organism evidence="1 4">
    <name type="scientific">Anaerobutyricum hallii</name>
    <dbReference type="NCBI Taxonomy" id="39488"/>
    <lineage>
        <taxon>Bacteria</taxon>
        <taxon>Bacillati</taxon>
        <taxon>Bacillota</taxon>
        <taxon>Clostridia</taxon>
        <taxon>Lachnospirales</taxon>
        <taxon>Lachnospiraceae</taxon>
        <taxon>Anaerobutyricum</taxon>
    </lineage>
</organism>
<accession>A0A413PY93</accession>
<reference evidence="3 4" key="1">
    <citation type="submission" date="2018-08" db="EMBL/GenBank/DDBJ databases">
        <title>A genome reference for cultivated species of the human gut microbiota.</title>
        <authorList>
            <person name="Zou Y."/>
            <person name="Xue W."/>
            <person name="Luo G."/>
        </authorList>
    </citation>
    <scope>NUCLEOTIDE SEQUENCE [LARGE SCALE GENOMIC DNA]</scope>
    <source>
        <strain evidence="2 3">AF45-14BH</strain>
        <strain evidence="1 4">AM48-23BH</strain>
    </source>
</reference>
<dbReference type="SUPFAM" id="SSF81606">
    <property type="entry name" value="PP2C-like"/>
    <property type="match status" value="1"/>
</dbReference>
<protein>
    <recommendedName>
        <fullName evidence="5">PPM-type phosphatase domain-containing protein</fullName>
    </recommendedName>
</protein>
<gene>
    <name evidence="2" type="ORF">DW068_06505</name>
    <name evidence="1" type="ORF">DW972_06865</name>
</gene>
<evidence type="ECO:0008006" key="5">
    <source>
        <dbReference type="Google" id="ProtNLM"/>
    </source>
</evidence>
<sequence length="151" mass="16714">MKNIEDNSMERTAELTPAESETLLRGHVWQQPENENLVCGAISSVIGARENQQDSCYMDIEPDGNSIGIVCDGMGGLKGGEIASQQAVCMFVEDFEQVRKTENNFYHFFCNEMIEIDDMVAGLTDERGELLSAGTTLVALPLKMDFYSGFL</sequence>
<proteinExistence type="predicted"/>